<accession>A0A6A4DNM3</accession>
<feature type="compositionally biased region" description="Basic and acidic residues" evidence="1">
    <location>
        <begin position="13"/>
        <end position="22"/>
    </location>
</feature>
<feature type="compositionally biased region" description="Low complexity" evidence="1">
    <location>
        <begin position="23"/>
        <end position="38"/>
    </location>
</feature>
<dbReference type="EMBL" id="QXFT01001804">
    <property type="protein sequence ID" value="KAE9309996.1"/>
    <property type="molecule type" value="Genomic_DNA"/>
</dbReference>
<dbReference type="AlphaFoldDB" id="A0A6A4DNM3"/>
<evidence type="ECO:0000313" key="3">
    <source>
        <dbReference type="Proteomes" id="UP000434957"/>
    </source>
</evidence>
<proteinExistence type="predicted"/>
<name>A0A6A4DNM3_9STRA</name>
<gene>
    <name evidence="2" type="ORF">PR003_g20371</name>
</gene>
<sequence>MRPPGSSCQQLPDGREHGEGHLGRAARTAGPPRRAMRMPAAPSRLTIATGQVPEASFRLVGYGAADRERRGRRIGRPAAPEFAQAPVAYVSVAR</sequence>
<organism evidence="2 3">
    <name type="scientific">Phytophthora rubi</name>
    <dbReference type="NCBI Taxonomy" id="129364"/>
    <lineage>
        <taxon>Eukaryota</taxon>
        <taxon>Sar</taxon>
        <taxon>Stramenopiles</taxon>
        <taxon>Oomycota</taxon>
        <taxon>Peronosporomycetes</taxon>
        <taxon>Peronosporales</taxon>
        <taxon>Peronosporaceae</taxon>
        <taxon>Phytophthora</taxon>
    </lineage>
</organism>
<comment type="caution">
    <text evidence="2">The sequence shown here is derived from an EMBL/GenBank/DDBJ whole genome shotgun (WGS) entry which is preliminary data.</text>
</comment>
<reference evidence="2 3" key="1">
    <citation type="submission" date="2018-08" db="EMBL/GenBank/DDBJ databases">
        <title>Genomic investigation of the strawberry pathogen Phytophthora fragariae indicates pathogenicity is determined by transcriptional variation in three key races.</title>
        <authorList>
            <person name="Adams T.M."/>
            <person name="Armitage A.D."/>
            <person name="Sobczyk M.K."/>
            <person name="Bates H.J."/>
            <person name="Dunwell J.M."/>
            <person name="Nellist C.F."/>
            <person name="Harrison R.J."/>
        </authorList>
    </citation>
    <scope>NUCLEOTIDE SEQUENCE [LARGE SCALE GENOMIC DNA]</scope>
    <source>
        <strain evidence="2 3">SCRP333</strain>
    </source>
</reference>
<keyword evidence="3" id="KW-1185">Reference proteome</keyword>
<evidence type="ECO:0000313" key="2">
    <source>
        <dbReference type="EMBL" id="KAE9309996.1"/>
    </source>
</evidence>
<protein>
    <submittedName>
        <fullName evidence="2">Uncharacterized protein</fullName>
    </submittedName>
</protein>
<feature type="compositionally biased region" description="Polar residues" evidence="1">
    <location>
        <begin position="1"/>
        <end position="10"/>
    </location>
</feature>
<feature type="region of interest" description="Disordered" evidence="1">
    <location>
        <begin position="1"/>
        <end position="38"/>
    </location>
</feature>
<dbReference type="Proteomes" id="UP000434957">
    <property type="component" value="Unassembled WGS sequence"/>
</dbReference>
<evidence type="ECO:0000256" key="1">
    <source>
        <dbReference type="SAM" id="MobiDB-lite"/>
    </source>
</evidence>